<protein>
    <submittedName>
        <fullName evidence="1">Uncharacterized protein</fullName>
    </submittedName>
</protein>
<proteinExistence type="predicted"/>
<dbReference type="EMBL" id="DF973330">
    <property type="protein sequence ID" value="GAU26185.1"/>
    <property type="molecule type" value="Genomic_DNA"/>
</dbReference>
<organism evidence="1 2">
    <name type="scientific">Trifolium subterraneum</name>
    <name type="common">Subterranean clover</name>
    <dbReference type="NCBI Taxonomy" id="3900"/>
    <lineage>
        <taxon>Eukaryota</taxon>
        <taxon>Viridiplantae</taxon>
        <taxon>Streptophyta</taxon>
        <taxon>Embryophyta</taxon>
        <taxon>Tracheophyta</taxon>
        <taxon>Spermatophyta</taxon>
        <taxon>Magnoliopsida</taxon>
        <taxon>eudicotyledons</taxon>
        <taxon>Gunneridae</taxon>
        <taxon>Pentapetalae</taxon>
        <taxon>rosids</taxon>
        <taxon>fabids</taxon>
        <taxon>Fabales</taxon>
        <taxon>Fabaceae</taxon>
        <taxon>Papilionoideae</taxon>
        <taxon>50 kb inversion clade</taxon>
        <taxon>NPAAA clade</taxon>
        <taxon>Hologalegina</taxon>
        <taxon>IRL clade</taxon>
        <taxon>Trifolieae</taxon>
        <taxon>Trifolium</taxon>
    </lineage>
</organism>
<reference evidence="2" key="1">
    <citation type="journal article" date="2017" name="Front. Plant Sci.">
        <title>Climate Clever Clovers: New Paradigm to Reduce the Environmental Footprint of Ruminants by Breeding Low Methanogenic Forages Utilizing Haplotype Variation.</title>
        <authorList>
            <person name="Kaur P."/>
            <person name="Appels R."/>
            <person name="Bayer P.E."/>
            <person name="Keeble-Gagnere G."/>
            <person name="Wang J."/>
            <person name="Hirakawa H."/>
            <person name="Shirasawa K."/>
            <person name="Vercoe P."/>
            <person name="Stefanova K."/>
            <person name="Durmic Z."/>
            <person name="Nichols P."/>
            <person name="Revell C."/>
            <person name="Isobe S.N."/>
            <person name="Edwards D."/>
            <person name="Erskine W."/>
        </authorList>
    </citation>
    <scope>NUCLEOTIDE SEQUENCE [LARGE SCALE GENOMIC DNA]</scope>
    <source>
        <strain evidence="2">cv. Daliak</strain>
    </source>
</reference>
<accession>A0A2Z6MRF2</accession>
<sequence>MKPTNFQGLHMLPRGFTIQVLPLLVNFLCLSMPAVSQMLVQVGVLFSRIKEAMSFVMVIHVSGELNREAHDLASLARSVGSRTWMGSAPPNLFSSHGCSNYVGHVQAIPV</sequence>
<keyword evidence="2" id="KW-1185">Reference proteome</keyword>
<dbReference type="AlphaFoldDB" id="A0A2Z6MRF2"/>
<evidence type="ECO:0000313" key="2">
    <source>
        <dbReference type="Proteomes" id="UP000242715"/>
    </source>
</evidence>
<evidence type="ECO:0000313" key="1">
    <source>
        <dbReference type="EMBL" id="GAU26185.1"/>
    </source>
</evidence>
<dbReference type="Proteomes" id="UP000242715">
    <property type="component" value="Unassembled WGS sequence"/>
</dbReference>
<name>A0A2Z6MRF2_TRISU</name>
<gene>
    <name evidence="1" type="ORF">TSUD_354070</name>
</gene>